<dbReference type="GO" id="GO:0016779">
    <property type="term" value="F:nucleotidyltransferase activity"/>
    <property type="evidence" value="ECO:0007669"/>
    <property type="project" value="UniProtKB-KW"/>
</dbReference>
<dbReference type="Pfam" id="PF01743">
    <property type="entry name" value="PolyA_pol"/>
    <property type="match status" value="1"/>
</dbReference>
<dbReference type="Gene3D" id="1.10.246.80">
    <property type="match status" value="1"/>
</dbReference>
<dbReference type="GO" id="GO:0008033">
    <property type="term" value="P:tRNA processing"/>
    <property type="evidence" value="ECO:0007669"/>
    <property type="project" value="UniProtKB-KW"/>
</dbReference>
<keyword evidence="4" id="KW-0548">Nucleotidyltransferase</keyword>
<comment type="caution">
    <text evidence="13">The sequence shown here is derived from an EMBL/GenBank/DDBJ whole genome shotgun (WGS) entry which is preliminary data.</text>
</comment>
<dbReference type="Gene3D" id="1.10.3090.10">
    <property type="entry name" value="cca-adding enzyme, domain 2"/>
    <property type="match status" value="1"/>
</dbReference>
<dbReference type="RefSeq" id="WP_185671969.1">
    <property type="nucleotide sequence ID" value="NZ_JACJVP010000044.1"/>
</dbReference>
<keyword evidence="2 9" id="KW-0808">Transferase</keyword>
<keyword evidence="6" id="KW-0547">Nucleotide-binding</keyword>
<dbReference type="PANTHER" id="PTHR46173">
    <property type="entry name" value="CCA TRNA NUCLEOTIDYLTRANSFERASE 1, MITOCHONDRIAL"/>
    <property type="match status" value="1"/>
</dbReference>
<organism evidence="13 14">
    <name type="scientific">Cohnella nanjingensis</name>
    <dbReference type="NCBI Taxonomy" id="1387779"/>
    <lineage>
        <taxon>Bacteria</taxon>
        <taxon>Bacillati</taxon>
        <taxon>Bacillota</taxon>
        <taxon>Bacilli</taxon>
        <taxon>Bacillales</taxon>
        <taxon>Paenibacillaceae</taxon>
        <taxon>Cohnella</taxon>
    </lineage>
</organism>
<dbReference type="InterPro" id="IPR043519">
    <property type="entry name" value="NT_sf"/>
</dbReference>
<evidence type="ECO:0000256" key="6">
    <source>
        <dbReference type="ARBA" id="ARBA00022741"/>
    </source>
</evidence>
<dbReference type="GO" id="GO:0000166">
    <property type="term" value="F:nucleotide binding"/>
    <property type="evidence" value="ECO:0007669"/>
    <property type="project" value="UniProtKB-KW"/>
</dbReference>
<gene>
    <name evidence="13" type="ORF">H7C19_25830</name>
</gene>
<evidence type="ECO:0000259" key="12">
    <source>
        <dbReference type="Pfam" id="PF13735"/>
    </source>
</evidence>
<feature type="domain" description="tRNA nucleotidyltransferase/poly(A) polymerase RNA and SrmB- binding" evidence="11">
    <location>
        <begin position="173"/>
        <end position="226"/>
    </location>
</feature>
<dbReference type="InterPro" id="IPR002646">
    <property type="entry name" value="PolA_pol_head_dom"/>
</dbReference>
<comment type="cofactor">
    <cofactor evidence="1">
        <name>Mg(2+)</name>
        <dbReference type="ChEBI" id="CHEBI:18420"/>
    </cofactor>
</comment>
<reference evidence="13 14" key="1">
    <citation type="submission" date="2020-08" db="EMBL/GenBank/DDBJ databases">
        <title>Cohnella phylogeny.</title>
        <authorList>
            <person name="Dunlap C."/>
        </authorList>
    </citation>
    <scope>NUCLEOTIDE SEQUENCE [LARGE SCALE GENOMIC DNA]</scope>
    <source>
        <strain evidence="13 14">DSM 28246</strain>
    </source>
</reference>
<dbReference type="AlphaFoldDB" id="A0A7X0RV44"/>
<dbReference type="EMBL" id="JACJVP010000044">
    <property type="protein sequence ID" value="MBB6674106.1"/>
    <property type="molecule type" value="Genomic_DNA"/>
</dbReference>
<dbReference type="InterPro" id="IPR032810">
    <property type="entry name" value="CCA-adding_enz_C"/>
</dbReference>
<dbReference type="GO" id="GO:0000049">
    <property type="term" value="F:tRNA binding"/>
    <property type="evidence" value="ECO:0007669"/>
    <property type="project" value="TreeGrafter"/>
</dbReference>
<dbReference type="GO" id="GO:0046872">
    <property type="term" value="F:metal ion binding"/>
    <property type="evidence" value="ECO:0007669"/>
    <property type="project" value="UniProtKB-KW"/>
</dbReference>
<evidence type="ECO:0000256" key="5">
    <source>
        <dbReference type="ARBA" id="ARBA00022723"/>
    </source>
</evidence>
<dbReference type="CDD" id="cd05398">
    <property type="entry name" value="NT_ClassII-CCAase"/>
    <property type="match status" value="1"/>
</dbReference>
<keyword evidence="14" id="KW-1185">Reference proteome</keyword>
<feature type="domain" description="CCA-adding enzyme C-terminal" evidence="12">
    <location>
        <begin position="378"/>
        <end position="432"/>
    </location>
</feature>
<dbReference type="Pfam" id="PF12627">
    <property type="entry name" value="PolyA_pol_RNAbd"/>
    <property type="match status" value="1"/>
</dbReference>
<proteinExistence type="inferred from homology"/>
<evidence type="ECO:0000313" key="14">
    <source>
        <dbReference type="Proteomes" id="UP000547209"/>
    </source>
</evidence>
<evidence type="ECO:0000259" key="10">
    <source>
        <dbReference type="Pfam" id="PF01743"/>
    </source>
</evidence>
<protein>
    <recommendedName>
        <fullName evidence="15">CCA tRNA nucleotidyltransferase</fullName>
    </recommendedName>
</protein>
<dbReference type="SUPFAM" id="SSF81891">
    <property type="entry name" value="Poly A polymerase C-terminal region-like"/>
    <property type="match status" value="1"/>
</dbReference>
<evidence type="ECO:0000259" key="11">
    <source>
        <dbReference type="Pfam" id="PF12627"/>
    </source>
</evidence>
<dbReference type="InterPro" id="IPR032828">
    <property type="entry name" value="PolyA_RNA-bd"/>
</dbReference>
<dbReference type="SUPFAM" id="SSF81301">
    <property type="entry name" value="Nucleotidyltransferase"/>
    <property type="match status" value="1"/>
</dbReference>
<keyword evidence="8 9" id="KW-0694">RNA-binding</keyword>
<evidence type="ECO:0000256" key="9">
    <source>
        <dbReference type="RuleBase" id="RU003953"/>
    </source>
</evidence>
<evidence type="ECO:0000256" key="1">
    <source>
        <dbReference type="ARBA" id="ARBA00001946"/>
    </source>
</evidence>
<dbReference type="InterPro" id="IPR050264">
    <property type="entry name" value="Bact_CCA-adding_enz_type3_sf"/>
</dbReference>
<evidence type="ECO:0000256" key="7">
    <source>
        <dbReference type="ARBA" id="ARBA00022842"/>
    </source>
</evidence>
<evidence type="ECO:0008006" key="15">
    <source>
        <dbReference type="Google" id="ProtNLM"/>
    </source>
</evidence>
<dbReference type="Proteomes" id="UP000547209">
    <property type="component" value="Unassembled WGS sequence"/>
</dbReference>
<keyword evidence="5" id="KW-0479">Metal-binding</keyword>
<evidence type="ECO:0000256" key="2">
    <source>
        <dbReference type="ARBA" id="ARBA00022679"/>
    </source>
</evidence>
<evidence type="ECO:0000256" key="4">
    <source>
        <dbReference type="ARBA" id="ARBA00022695"/>
    </source>
</evidence>
<accession>A0A7X0RV44</accession>
<keyword evidence="3" id="KW-0819">tRNA processing</keyword>
<sequence length="442" mass="47253">MEEKEEAAWSAGLDVLRRLTEAGHPAYLVGGCVRDRLLGRRGGDIDIATAAEPTAVMSLFADVLPTGLKHGTVTVREAGFGFEVTTFRQESGYSDARHPDAVAFVRDVREDLARRDFTVNAMAMDADGALVDPFGGQADMRDRVLRAVGHAAERFGEDALRMLRGIRFAAELGYRIDESTWDGLLARRDKLRLVAMERVGAELDKMIGGADPARALTLLSESGLADRTAEPLPPAVVAGLRAAAGEMAAAMNAQGEPIGGDLRWAALFVGCGATAADVLATLRVLRYAGRRAERIASVARLHERLSGAIPGGPFGRRKAIAEGAGAIAGEAREGWIRAVLDFGREAARDWLRLAEAAPSAIALGGPDGPYREASRWLREMPAAAASELAVRGDELVRHAGLPAGPWVARHLRLLLEEVALGRAANEKTVLLAAFASHLRKER</sequence>
<dbReference type="PANTHER" id="PTHR46173:SF1">
    <property type="entry name" value="CCA TRNA NUCLEOTIDYLTRANSFERASE 1, MITOCHONDRIAL"/>
    <property type="match status" value="1"/>
</dbReference>
<name>A0A7X0RV44_9BACL</name>
<evidence type="ECO:0000256" key="3">
    <source>
        <dbReference type="ARBA" id="ARBA00022694"/>
    </source>
</evidence>
<evidence type="ECO:0000313" key="13">
    <source>
        <dbReference type="EMBL" id="MBB6674106.1"/>
    </source>
</evidence>
<dbReference type="PROSITE" id="PS51257">
    <property type="entry name" value="PROKAR_LIPOPROTEIN"/>
    <property type="match status" value="1"/>
</dbReference>
<comment type="similarity">
    <text evidence="9">Belongs to the tRNA nucleotidyltransferase/poly(A) polymerase family.</text>
</comment>
<dbReference type="Gene3D" id="3.30.460.10">
    <property type="entry name" value="Beta Polymerase, domain 2"/>
    <property type="match status" value="1"/>
</dbReference>
<evidence type="ECO:0000256" key="8">
    <source>
        <dbReference type="ARBA" id="ARBA00022884"/>
    </source>
</evidence>
<dbReference type="Pfam" id="PF13735">
    <property type="entry name" value="tRNA_NucTran2_2"/>
    <property type="match status" value="1"/>
</dbReference>
<feature type="domain" description="Poly A polymerase head" evidence="10">
    <location>
        <begin position="26"/>
        <end position="146"/>
    </location>
</feature>
<keyword evidence="7" id="KW-0460">Magnesium</keyword>